<feature type="non-terminal residue" evidence="2">
    <location>
        <position position="1"/>
    </location>
</feature>
<feature type="compositionally biased region" description="Low complexity" evidence="1">
    <location>
        <begin position="93"/>
        <end position="103"/>
    </location>
</feature>
<organism evidence="2">
    <name type="scientific">uncultured Rubrobacteraceae bacterium</name>
    <dbReference type="NCBI Taxonomy" id="349277"/>
    <lineage>
        <taxon>Bacteria</taxon>
        <taxon>Bacillati</taxon>
        <taxon>Actinomycetota</taxon>
        <taxon>Rubrobacteria</taxon>
        <taxon>Rubrobacterales</taxon>
        <taxon>Rubrobacteraceae</taxon>
        <taxon>environmental samples</taxon>
    </lineage>
</organism>
<accession>A0A6J4Q234</accession>
<gene>
    <name evidence="2" type="ORF">AVDCRST_MAG55-2657</name>
</gene>
<feature type="compositionally biased region" description="Basic residues" evidence="1">
    <location>
        <begin position="55"/>
        <end position="79"/>
    </location>
</feature>
<evidence type="ECO:0000313" key="2">
    <source>
        <dbReference type="EMBL" id="CAA9430938.1"/>
    </source>
</evidence>
<feature type="non-terminal residue" evidence="2">
    <location>
        <position position="156"/>
    </location>
</feature>
<protein>
    <submittedName>
        <fullName evidence="2">Acetyltransferase, GNAT family</fullName>
    </submittedName>
</protein>
<sequence>VRLAADHAGRRRGDLRLALPWALLHVRRQPFVYPRAAGPSLQLPRGLGRRRGTRRVLLLRRGRHGSRRTQARPLRRRRPGPGPGHEAGPHGPGPRSGVRPGRSALRRRQVLAARLPPDRGYLQPARYPGLRKGRIRGRPGVRGPRTGVAAHETAGL</sequence>
<keyword evidence="2" id="KW-0808">Transferase</keyword>
<reference evidence="2" key="1">
    <citation type="submission" date="2020-02" db="EMBL/GenBank/DDBJ databases">
        <authorList>
            <person name="Meier V. D."/>
        </authorList>
    </citation>
    <scope>NUCLEOTIDE SEQUENCE</scope>
    <source>
        <strain evidence="2">AVDCRST_MAG55</strain>
    </source>
</reference>
<dbReference type="AlphaFoldDB" id="A0A6J4Q234"/>
<name>A0A6J4Q234_9ACTN</name>
<feature type="region of interest" description="Disordered" evidence="1">
    <location>
        <begin position="55"/>
        <end position="156"/>
    </location>
</feature>
<dbReference type="GO" id="GO:0016740">
    <property type="term" value="F:transferase activity"/>
    <property type="evidence" value="ECO:0007669"/>
    <property type="project" value="UniProtKB-KW"/>
</dbReference>
<dbReference type="EMBL" id="CADCUZ010000129">
    <property type="protein sequence ID" value="CAA9430938.1"/>
    <property type="molecule type" value="Genomic_DNA"/>
</dbReference>
<feature type="compositionally biased region" description="Basic residues" evidence="1">
    <location>
        <begin position="129"/>
        <end position="139"/>
    </location>
</feature>
<evidence type="ECO:0000256" key="1">
    <source>
        <dbReference type="SAM" id="MobiDB-lite"/>
    </source>
</evidence>
<proteinExistence type="predicted"/>